<feature type="compositionally biased region" description="Basic and acidic residues" evidence="7">
    <location>
        <begin position="271"/>
        <end position="280"/>
    </location>
</feature>
<feature type="region of interest" description="Disordered" evidence="7">
    <location>
        <begin position="444"/>
        <end position="547"/>
    </location>
</feature>
<evidence type="ECO:0000256" key="5">
    <source>
        <dbReference type="ARBA" id="ARBA00023098"/>
    </source>
</evidence>
<comment type="subcellular location">
    <subcellularLocation>
        <location evidence="1">Endoplasmic reticulum membrane</location>
        <topology evidence="1">Multi-pass membrane protein</topology>
    </subcellularLocation>
</comment>
<protein>
    <submittedName>
        <fullName evidence="9">RPAP1 family protein</fullName>
    </submittedName>
</protein>
<feature type="compositionally biased region" description="Basic and acidic residues" evidence="7">
    <location>
        <begin position="470"/>
        <end position="484"/>
    </location>
</feature>
<evidence type="ECO:0000256" key="2">
    <source>
        <dbReference type="ARBA" id="ARBA00022692"/>
    </source>
</evidence>
<evidence type="ECO:0000256" key="1">
    <source>
        <dbReference type="ARBA" id="ARBA00004477"/>
    </source>
</evidence>
<evidence type="ECO:0000256" key="6">
    <source>
        <dbReference type="ARBA" id="ARBA00023136"/>
    </source>
</evidence>
<name>A0AAD8YFW2_9STRA</name>
<evidence type="ECO:0000256" key="8">
    <source>
        <dbReference type="SAM" id="Phobius"/>
    </source>
</evidence>
<keyword evidence="3" id="KW-0256">Endoplasmic reticulum</keyword>
<keyword evidence="4 8" id="KW-1133">Transmembrane helix</keyword>
<dbReference type="PANTHER" id="PTHR21483">
    <property type="entry name" value="RNA POLYMERASE II-ASSOCIATED PROTEIN 1"/>
    <property type="match status" value="1"/>
</dbReference>
<accession>A0AAD8YFW2</accession>
<dbReference type="PANTHER" id="PTHR21483:SF18">
    <property type="entry name" value="RNA POLYMERASE II-ASSOCIATED PROTEIN 1"/>
    <property type="match status" value="1"/>
</dbReference>
<feature type="compositionally biased region" description="Polar residues" evidence="7">
    <location>
        <begin position="509"/>
        <end position="519"/>
    </location>
</feature>
<feature type="region of interest" description="Disordered" evidence="7">
    <location>
        <begin position="265"/>
        <end position="313"/>
    </location>
</feature>
<dbReference type="InterPro" id="IPR039913">
    <property type="entry name" value="RPAP1/Rba50"/>
</dbReference>
<organism evidence="9 10">
    <name type="scientific">Skeletonema marinoi</name>
    <dbReference type="NCBI Taxonomy" id="267567"/>
    <lineage>
        <taxon>Eukaryota</taxon>
        <taxon>Sar</taxon>
        <taxon>Stramenopiles</taxon>
        <taxon>Ochrophyta</taxon>
        <taxon>Bacillariophyta</taxon>
        <taxon>Coscinodiscophyceae</taxon>
        <taxon>Thalassiosirophycidae</taxon>
        <taxon>Thalassiosirales</taxon>
        <taxon>Skeletonemataceae</taxon>
        <taxon>Skeletonema</taxon>
        <taxon>Skeletonema marinoi-dohrnii complex</taxon>
    </lineage>
</organism>
<keyword evidence="2 8" id="KW-0812">Transmembrane</keyword>
<dbReference type="Pfam" id="PF06775">
    <property type="entry name" value="Seipin"/>
    <property type="match status" value="1"/>
</dbReference>
<dbReference type="Proteomes" id="UP001224775">
    <property type="component" value="Unassembled WGS sequence"/>
</dbReference>
<feature type="compositionally biased region" description="Basic residues" evidence="7">
    <location>
        <begin position="524"/>
        <end position="534"/>
    </location>
</feature>
<dbReference type="GO" id="GO:0006366">
    <property type="term" value="P:transcription by RNA polymerase II"/>
    <property type="evidence" value="ECO:0007669"/>
    <property type="project" value="InterPro"/>
</dbReference>
<keyword evidence="10" id="KW-1185">Reference proteome</keyword>
<evidence type="ECO:0000256" key="4">
    <source>
        <dbReference type="ARBA" id="ARBA00022989"/>
    </source>
</evidence>
<reference evidence="9" key="1">
    <citation type="submission" date="2023-06" db="EMBL/GenBank/DDBJ databases">
        <title>Survivors Of The Sea: Transcriptome response of Skeletonema marinoi to long-term dormancy.</title>
        <authorList>
            <person name="Pinder M.I.M."/>
            <person name="Kourtchenko O."/>
            <person name="Robertson E.K."/>
            <person name="Larsson T."/>
            <person name="Maumus F."/>
            <person name="Osuna-Cruz C.M."/>
            <person name="Vancaester E."/>
            <person name="Stenow R."/>
            <person name="Vandepoele K."/>
            <person name="Ploug H."/>
            <person name="Bruchert V."/>
            <person name="Godhe A."/>
            <person name="Topel M."/>
        </authorList>
    </citation>
    <scope>NUCLEOTIDE SEQUENCE</scope>
    <source>
        <strain evidence="9">R05AC</strain>
    </source>
</reference>
<dbReference type="EMBL" id="JATAAI010000006">
    <property type="protein sequence ID" value="KAK1745173.1"/>
    <property type="molecule type" value="Genomic_DNA"/>
</dbReference>
<feature type="transmembrane region" description="Helical" evidence="8">
    <location>
        <begin position="64"/>
        <end position="89"/>
    </location>
</feature>
<dbReference type="GO" id="GO:0006629">
    <property type="term" value="P:lipid metabolic process"/>
    <property type="evidence" value="ECO:0007669"/>
    <property type="project" value="UniProtKB-KW"/>
</dbReference>
<feature type="compositionally biased region" description="Polar residues" evidence="7">
    <location>
        <begin position="450"/>
        <end position="463"/>
    </location>
</feature>
<comment type="caution">
    <text evidence="9">The sequence shown here is derived from an EMBL/GenBank/DDBJ whole genome shotgun (WGS) entry which is preliminary data.</text>
</comment>
<evidence type="ECO:0000313" key="9">
    <source>
        <dbReference type="EMBL" id="KAK1745173.1"/>
    </source>
</evidence>
<keyword evidence="5" id="KW-0443">Lipid metabolism</keyword>
<gene>
    <name evidence="9" type="ORF">QTG54_004464</name>
</gene>
<keyword evidence="6 8" id="KW-0472">Membrane</keyword>
<evidence type="ECO:0000256" key="7">
    <source>
        <dbReference type="SAM" id="MobiDB-lite"/>
    </source>
</evidence>
<evidence type="ECO:0000256" key="3">
    <source>
        <dbReference type="ARBA" id="ARBA00022824"/>
    </source>
</evidence>
<dbReference type="GO" id="GO:0140042">
    <property type="term" value="P:lipid droplet formation"/>
    <property type="evidence" value="ECO:0007669"/>
    <property type="project" value="UniProtKB-ARBA"/>
</dbReference>
<dbReference type="InterPro" id="IPR009617">
    <property type="entry name" value="Seipin"/>
</dbReference>
<proteinExistence type="predicted"/>
<dbReference type="GO" id="GO:0005789">
    <property type="term" value="C:endoplasmic reticulum membrane"/>
    <property type="evidence" value="ECO:0007669"/>
    <property type="project" value="UniProtKB-SubCell"/>
</dbReference>
<evidence type="ECO:0000313" key="10">
    <source>
        <dbReference type="Proteomes" id="UP001224775"/>
    </source>
</evidence>
<feature type="compositionally biased region" description="Basic and acidic residues" evidence="7">
    <location>
        <begin position="296"/>
        <end position="309"/>
    </location>
</feature>
<sequence length="1472" mass="163330">MQGHPSFPMMWAARAAAEQAERAAIHRLNKMIQNDDENDEHTELNAMRFDELLRRFFVDNLLPVILWFVELIIFITILAILSVASYVALYNLVIMRGLEVQSRPIFFDYNPGTQGQSHPLPPIGRVDLRSSKRAPWAYSCSSADDSLCVIDDDRIKGPKELKLCRELNNETSNTECQKEEVDHSSPPILLPDQRYFFEVTLKLPESEINKQRRWNAQPYADFFSDDGSAHNNSKTGHDRWTGEDIEILEEECSDADNWVPLNGTEQTGLDNHTKVKKESTDQIVSDEEESVSSVEHNVEQRSEKVEDTGKSSFPFGKIASNKAVKGRPNVFLDQKPSREDEEKSLADMVMKGHSKYEIFTAAIYSYITMANTEGLTDEVVSSMLAMPSPDEERQLHSRKHAADNHPRFPQRALARREEMMESLGEGEMPAARVIRASRAPKIHSSAALKNKTQNIDIKEQSITPTPPAEIMERTQQKGDSDRPTDSVANKNSHRPVIISDSIRERPAEPNNNKSTSATAQPKKRESRFKQRQLKKGGSTNPTVGGFPSLDFAPVGSLTLRRKEGAKGKEKVAELLSKIRTPEDMDLAYNEAIELGLAPSLPTSSLERFTLNPLLMKLFVHPYHVVNVNPSSIGLYDPFELYATSFMSDISHVPSGAELYPPTTITPIEKSGTNGSCYRADSSAASAESDAKVFYNDPPWILLSRMRILPCLSDVIAFLSKDVSSGGRIQVATLQSICGILAMLAVRLPGAALAIANHKGLLPFLASYCLSPRPDESGALFDTQNVLPFLILLCTLARQSKDVAGLDMPFDSIMPHLQGILCLQTDNENELEVQIWSLVLLRILVRYGLAIEHVQSLISIAAPHVAVQKPQNTICVHFLSFFADICDASNVIQSQSGSQLSSIPEQDNSLPMSAVWLSSSVKSCTTSLPALLRDCSSDDRDSVLKMASSQLRFLSSFATAAKQSTTTASVPILSKESCRSVIEGILESDLLKHALETSLGWSYRASWLEVDDESRAIALENEAIACAFVISFMDLAANFATVNVIAPKLLVAVLSVLNNVKSQNGELAHTNGNNVHVARQSWFVEAEYSVLKYLSDIGAGENGRSLILAFAVTLVGRMNVGHEALAYFVFGQQDLFRVNGCTDLFRSLFLGELSVASRDRKEQLEHSAKLFNKGPLNSLRCTADFSTAANARQERFFLPVGTTWIWNVLSSTITSGEAYGEDQGIKNATGIVAGALSLLMQLEVSCPLQVNTGTKLYHLCNVCLFPEEILRDDTIAASLSLLFSQLCGVPSKESNDFVVVRDFIQECFQHSRLSRAKKATDDEATDTDPSLATEKLLLDDEMRALDDFVGDLCESFIEYGGQYVFCARFMRFFFRHDFPTKITKSVAEKLLPILNLLSVEDETRDSLQLSLLQSMKGGLPSMDSSSRDSSALLDIFAAALKKVNKLNRQDYFYMLSISFLSRNMESFQRCVWS</sequence>